<sequence>MLRKEPLRSLGYAVIEMREFDLFTQLYDNNDMKEFLNCVKIMEPINRRDVNIKSHLMIVRLPKSETVTPSFTVNLGNPMLSTIDIIIIIAFLSPILHDGINTRSIHVGQDIPV</sequence>
<dbReference type="WBParaSite" id="nRc.2.0.1.t20782-RA">
    <property type="protein sequence ID" value="nRc.2.0.1.t20782-RA"/>
    <property type="gene ID" value="nRc.2.0.1.g20782"/>
</dbReference>
<keyword evidence="1" id="KW-1185">Reference proteome</keyword>
<proteinExistence type="predicted"/>
<accession>A0A915J4Y7</accession>
<evidence type="ECO:0000313" key="1">
    <source>
        <dbReference type="Proteomes" id="UP000887565"/>
    </source>
</evidence>
<protein>
    <submittedName>
        <fullName evidence="2">Uncharacterized protein</fullName>
    </submittedName>
</protein>
<evidence type="ECO:0000313" key="2">
    <source>
        <dbReference type="WBParaSite" id="nRc.2.0.1.t20782-RA"/>
    </source>
</evidence>
<dbReference type="AlphaFoldDB" id="A0A915J4Y7"/>
<organism evidence="1 2">
    <name type="scientific">Romanomermis culicivorax</name>
    <name type="common">Nematode worm</name>
    <dbReference type="NCBI Taxonomy" id="13658"/>
    <lineage>
        <taxon>Eukaryota</taxon>
        <taxon>Metazoa</taxon>
        <taxon>Ecdysozoa</taxon>
        <taxon>Nematoda</taxon>
        <taxon>Enoplea</taxon>
        <taxon>Dorylaimia</taxon>
        <taxon>Mermithida</taxon>
        <taxon>Mermithoidea</taxon>
        <taxon>Mermithidae</taxon>
        <taxon>Romanomermis</taxon>
    </lineage>
</organism>
<reference evidence="2" key="1">
    <citation type="submission" date="2022-11" db="UniProtKB">
        <authorList>
            <consortium name="WormBaseParasite"/>
        </authorList>
    </citation>
    <scope>IDENTIFICATION</scope>
</reference>
<dbReference type="Proteomes" id="UP000887565">
    <property type="component" value="Unplaced"/>
</dbReference>
<name>A0A915J4Y7_ROMCU</name>